<name>A0A8X7B8B5_TRICX</name>
<gene>
    <name evidence="2" type="primary">F54H12.2_90</name>
    <name evidence="2" type="ORF">TNCV_2182591</name>
</gene>
<dbReference type="InterPro" id="IPR012337">
    <property type="entry name" value="RNaseH-like_sf"/>
</dbReference>
<dbReference type="Gene3D" id="3.30.420.10">
    <property type="entry name" value="Ribonuclease H-like superfamily/Ribonuclease H"/>
    <property type="match status" value="1"/>
</dbReference>
<dbReference type="InterPro" id="IPR036397">
    <property type="entry name" value="RNaseH_sf"/>
</dbReference>
<dbReference type="PANTHER" id="PTHR46585">
    <property type="entry name" value="INTEGRASE CORE DOMAIN CONTAINING PROTEIN"/>
    <property type="match status" value="1"/>
</dbReference>
<dbReference type="Proteomes" id="UP000887159">
    <property type="component" value="Unassembled WGS sequence"/>
</dbReference>
<dbReference type="SUPFAM" id="SSF53098">
    <property type="entry name" value="Ribonuclease H-like"/>
    <property type="match status" value="1"/>
</dbReference>
<sequence length="523" mass="59975">MYQDLAAFYENLEVPNSFWGVEALHRSVKGKYSKKDVKQGLSQKDAYTLHKPVRHKFQRNRVFVSDIDCQFQADLVDMQSLAEFHKWYKYLLTCTDLFSKFAWAVPLKDKFGRSVKYGVEIIFKERKPKVLQTDAGNMKSEFVADVWSNFSVSYVYSDLISPQIVGDTQAPLLRIVRTKGKDGETISQYYHRPQYLPLVRHSFQTIQSELRPNSGDFVPFERGSGLTHYKGINFQKGYGIGGIFRRLFRAVFPFLVNGGKTIGKEVLMTGSRVASDVLSGENFEETVKTGSRESGKKLAQKAIDRVQSMVGKGQYKRKRKKQKKFISSKALIQDGQWKRFHPFSNVFDNAPVEFHISGNAEDYIDLSQTQLYVKAKQVNNTPITKDDTIGPVNLFLHSLFSQVDVSLNDRVVSNSSNTYPYRSYIETLLNHGYESKTSQLTAELFYKDYDDGFKKRAEFFKESATVDMIGCIHSFISSRSSFTQFSGFENKINNEASPNFVYKDLEGFKVVLDHVSLFIRKFV</sequence>
<dbReference type="EMBL" id="BMAU01021361">
    <property type="protein sequence ID" value="GFY22998.1"/>
    <property type="molecule type" value="Genomic_DNA"/>
</dbReference>
<proteinExistence type="predicted"/>
<dbReference type="PROSITE" id="PS50994">
    <property type="entry name" value="INTEGRASE"/>
    <property type="match status" value="1"/>
</dbReference>
<evidence type="ECO:0000259" key="1">
    <source>
        <dbReference type="PROSITE" id="PS50994"/>
    </source>
</evidence>
<reference evidence="2" key="1">
    <citation type="submission" date="2020-08" db="EMBL/GenBank/DDBJ databases">
        <title>Multicomponent nature underlies the extraordinary mechanical properties of spider dragline silk.</title>
        <authorList>
            <person name="Kono N."/>
            <person name="Nakamura H."/>
            <person name="Mori M."/>
            <person name="Yoshida Y."/>
            <person name="Ohtoshi R."/>
            <person name="Malay A.D."/>
            <person name="Moran D.A.P."/>
            <person name="Tomita M."/>
            <person name="Numata K."/>
            <person name="Arakawa K."/>
        </authorList>
    </citation>
    <scope>NUCLEOTIDE SEQUENCE</scope>
</reference>
<organism evidence="2 3">
    <name type="scientific">Trichonephila clavipes</name>
    <name type="common">Golden silk orbweaver</name>
    <name type="synonym">Nephila clavipes</name>
    <dbReference type="NCBI Taxonomy" id="2585209"/>
    <lineage>
        <taxon>Eukaryota</taxon>
        <taxon>Metazoa</taxon>
        <taxon>Ecdysozoa</taxon>
        <taxon>Arthropoda</taxon>
        <taxon>Chelicerata</taxon>
        <taxon>Arachnida</taxon>
        <taxon>Araneae</taxon>
        <taxon>Araneomorphae</taxon>
        <taxon>Entelegynae</taxon>
        <taxon>Araneoidea</taxon>
        <taxon>Nephilidae</taxon>
        <taxon>Trichonephila</taxon>
    </lineage>
</organism>
<feature type="domain" description="Integrase catalytic" evidence="1">
    <location>
        <begin position="48"/>
        <end position="227"/>
    </location>
</feature>
<keyword evidence="3" id="KW-1185">Reference proteome</keyword>
<dbReference type="AlphaFoldDB" id="A0A8X7B8B5"/>
<dbReference type="InterPro" id="IPR001584">
    <property type="entry name" value="Integrase_cat-core"/>
</dbReference>
<dbReference type="GO" id="GO:0015074">
    <property type="term" value="P:DNA integration"/>
    <property type="evidence" value="ECO:0007669"/>
    <property type="project" value="InterPro"/>
</dbReference>
<evidence type="ECO:0000313" key="2">
    <source>
        <dbReference type="EMBL" id="GFY22998.1"/>
    </source>
</evidence>
<dbReference type="PANTHER" id="PTHR46585:SF1">
    <property type="entry name" value="CHROMO DOMAIN-CONTAINING PROTEIN"/>
    <property type="match status" value="1"/>
</dbReference>
<accession>A0A8X7B8B5</accession>
<comment type="caution">
    <text evidence="2">The sequence shown here is derived from an EMBL/GenBank/DDBJ whole genome shotgun (WGS) entry which is preliminary data.</text>
</comment>
<evidence type="ECO:0000313" key="3">
    <source>
        <dbReference type="Proteomes" id="UP000887159"/>
    </source>
</evidence>
<dbReference type="GO" id="GO:0003676">
    <property type="term" value="F:nucleic acid binding"/>
    <property type="evidence" value="ECO:0007669"/>
    <property type="project" value="InterPro"/>
</dbReference>
<protein>
    <submittedName>
        <fullName evidence="2">Uncharacterized protein F54H12.2</fullName>
    </submittedName>
</protein>